<feature type="region of interest" description="Disordered" evidence="1">
    <location>
        <begin position="1"/>
        <end position="32"/>
    </location>
</feature>
<evidence type="ECO:0000313" key="2">
    <source>
        <dbReference type="EMBL" id="MEU0708163.1"/>
    </source>
</evidence>
<dbReference type="RefSeq" id="WP_359659979.1">
    <property type="nucleotide sequence ID" value="NZ_JBEXZP010000721.1"/>
</dbReference>
<proteinExistence type="predicted"/>
<accession>A0ABV2W3Q0</accession>
<organism evidence="2 3">
    <name type="scientific">Streptomyces lavendulocolor</name>
    <dbReference type="NCBI Taxonomy" id="67316"/>
    <lineage>
        <taxon>Bacteria</taxon>
        <taxon>Bacillati</taxon>
        <taxon>Actinomycetota</taxon>
        <taxon>Actinomycetes</taxon>
        <taxon>Kitasatosporales</taxon>
        <taxon>Streptomycetaceae</taxon>
        <taxon>Streptomyces</taxon>
    </lineage>
</organism>
<dbReference type="Proteomes" id="UP001550378">
    <property type="component" value="Unassembled WGS sequence"/>
</dbReference>
<dbReference type="EMBL" id="JBEXZR010000008">
    <property type="protein sequence ID" value="MEU0708163.1"/>
    <property type="molecule type" value="Genomic_DNA"/>
</dbReference>
<gene>
    <name evidence="2" type="ORF">ABZ508_12435</name>
</gene>
<evidence type="ECO:0000313" key="3">
    <source>
        <dbReference type="Proteomes" id="UP001550378"/>
    </source>
</evidence>
<comment type="caution">
    <text evidence="2">The sequence shown here is derived from an EMBL/GenBank/DDBJ whole genome shotgun (WGS) entry which is preliminary data.</text>
</comment>
<feature type="compositionally biased region" description="Basic and acidic residues" evidence="1">
    <location>
        <begin position="1"/>
        <end position="12"/>
    </location>
</feature>
<reference evidence="2 3" key="1">
    <citation type="submission" date="2024-06" db="EMBL/GenBank/DDBJ databases">
        <title>The Natural Products Discovery Center: Release of the First 8490 Sequenced Strains for Exploring Actinobacteria Biosynthetic Diversity.</title>
        <authorList>
            <person name="Kalkreuter E."/>
            <person name="Kautsar S.A."/>
            <person name="Yang D."/>
            <person name="Bader C.D."/>
            <person name="Teijaro C.N."/>
            <person name="Fluegel L."/>
            <person name="Davis C.M."/>
            <person name="Simpson J.R."/>
            <person name="Lauterbach L."/>
            <person name="Steele A.D."/>
            <person name="Gui C."/>
            <person name="Meng S."/>
            <person name="Li G."/>
            <person name="Viehrig K."/>
            <person name="Ye F."/>
            <person name="Su P."/>
            <person name="Kiefer A.F."/>
            <person name="Nichols A."/>
            <person name="Cepeda A.J."/>
            <person name="Yan W."/>
            <person name="Fan B."/>
            <person name="Jiang Y."/>
            <person name="Adhikari A."/>
            <person name="Zheng C.-J."/>
            <person name="Schuster L."/>
            <person name="Cowan T.M."/>
            <person name="Smanski M.J."/>
            <person name="Chevrette M.G."/>
            <person name="De Carvalho L.P.S."/>
            <person name="Shen B."/>
        </authorList>
    </citation>
    <scope>NUCLEOTIDE SEQUENCE [LARGE SCALE GENOMIC DNA]</scope>
    <source>
        <strain evidence="2 3">NPDC006337</strain>
    </source>
</reference>
<protein>
    <submittedName>
        <fullName evidence="2">Phage DNA packaging protein J</fullName>
    </submittedName>
</protein>
<keyword evidence="3" id="KW-1185">Reference proteome</keyword>
<name>A0ABV2W3Q0_9ACTN</name>
<sequence length="32" mass="3306">MKGKNRSADRPGRPHSPARGTPGRSGPPPLIG</sequence>
<evidence type="ECO:0000256" key="1">
    <source>
        <dbReference type="SAM" id="MobiDB-lite"/>
    </source>
</evidence>